<dbReference type="Pfam" id="PF07589">
    <property type="entry name" value="PEP-CTERM"/>
    <property type="match status" value="1"/>
</dbReference>
<feature type="domain" description="Ice-binding protein C-terminal" evidence="2">
    <location>
        <begin position="289"/>
        <end position="311"/>
    </location>
</feature>
<evidence type="ECO:0000313" key="4">
    <source>
        <dbReference type="Proteomes" id="UP000706151"/>
    </source>
</evidence>
<dbReference type="EMBL" id="JADJOT010000013">
    <property type="protein sequence ID" value="MBK7956558.1"/>
    <property type="molecule type" value="Genomic_DNA"/>
</dbReference>
<keyword evidence="1" id="KW-0732">Signal</keyword>
<feature type="signal peptide" evidence="1">
    <location>
        <begin position="1"/>
        <end position="25"/>
    </location>
</feature>
<comment type="caution">
    <text evidence="3">The sequence shown here is derived from an EMBL/GenBank/DDBJ whole genome shotgun (WGS) entry which is preliminary data.</text>
</comment>
<gene>
    <name evidence="3" type="ORF">IPK02_22975</name>
</gene>
<name>A0A935TBG7_9PROT</name>
<feature type="chain" id="PRO_5037898111" evidence="1">
    <location>
        <begin position="26"/>
        <end position="314"/>
    </location>
</feature>
<accession>A0A935TBG7</accession>
<evidence type="ECO:0000313" key="3">
    <source>
        <dbReference type="EMBL" id="MBK7956558.1"/>
    </source>
</evidence>
<dbReference type="NCBIfam" id="TIGR02595">
    <property type="entry name" value="PEP_CTERM"/>
    <property type="match status" value="1"/>
</dbReference>
<dbReference type="Proteomes" id="UP000706151">
    <property type="component" value="Unassembled WGS sequence"/>
</dbReference>
<reference evidence="3 4" key="1">
    <citation type="submission" date="2020-10" db="EMBL/GenBank/DDBJ databases">
        <title>Connecting structure to function with the recovery of over 1000 high-quality activated sludge metagenome-assembled genomes encoding full-length rRNA genes using long-read sequencing.</title>
        <authorList>
            <person name="Singleton C.M."/>
            <person name="Petriglieri F."/>
            <person name="Kristensen J.M."/>
            <person name="Kirkegaard R.H."/>
            <person name="Michaelsen T.Y."/>
            <person name="Andersen M.H."/>
            <person name="Karst S.M."/>
            <person name="Dueholm M.S."/>
            <person name="Nielsen P.H."/>
            <person name="Albertsen M."/>
        </authorList>
    </citation>
    <scope>NUCLEOTIDE SEQUENCE [LARGE SCALE GENOMIC DNA]</scope>
    <source>
        <strain evidence="3">Fred_18-Q3-R57-64_BAT3C.720</strain>
    </source>
</reference>
<sequence>MYGFQPIACAAAALVCLYTAAPAKADPTSTTLEALLGGGSLEIDGVKFSNFTPLLAPEIPFGSALLHTLVTNPGALSTMPLIATTGGVLSHAFGNATPAVASSITVSSLSDDLATPPFDPGLQFTGPTTWSVTAGTIASLQITGFFYDVSREKDATGAFLSGPIRSASLLQDAAVKFTVGPDSFPSGGLPDFAGAGALQFLFGAHGLIDGNATGELFARFDFVGLVPLFSQLSSGFTFPDEDSVRVYNLIAVGASSEGAYTLGALTERYDPPVPPGGGGLGPFLPGTIDVPEPASLLLLATAAFGLGFSRRRLA</sequence>
<dbReference type="AlphaFoldDB" id="A0A935TBG7"/>
<evidence type="ECO:0000256" key="1">
    <source>
        <dbReference type="SAM" id="SignalP"/>
    </source>
</evidence>
<proteinExistence type="predicted"/>
<protein>
    <submittedName>
        <fullName evidence="3">PEP-CTERM sorting domain-containing protein</fullName>
    </submittedName>
</protein>
<evidence type="ECO:0000259" key="2">
    <source>
        <dbReference type="Pfam" id="PF07589"/>
    </source>
</evidence>
<dbReference type="InterPro" id="IPR013424">
    <property type="entry name" value="Ice-binding_C"/>
</dbReference>
<organism evidence="3 4">
    <name type="scientific">Candidatus Accumulibacter affinis</name>
    <dbReference type="NCBI Taxonomy" id="2954384"/>
    <lineage>
        <taxon>Bacteria</taxon>
        <taxon>Pseudomonadati</taxon>
        <taxon>Pseudomonadota</taxon>
        <taxon>Betaproteobacteria</taxon>
        <taxon>Candidatus Accumulibacter</taxon>
    </lineage>
</organism>